<feature type="transmembrane region" description="Helical" evidence="8">
    <location>
        <begin position="85"/>
        <end position="106"/>
    </location>
</feature>
<evidence type="ECO:0000256" key="3">
    <source>
        <dbReference type="ARBA" id="ARBA00022676"/>
    </source>
</evidence>
<dbReference type="GO" id="GO:0016757">
    <property type="term" value="F:glycosyltransferase activity"/>
    <property type="evidence" value="ECO:0007669"/>
    <property type="project" value="UniProtKB-KW"/>
</dbReference>
<dbReference type="InterPro" id="IPR003342">
    <property type="entry name" value="ArnT-like_N"/>
</dbReference>
<keyword evidence="4 10" id="KW-0808">Transferase</keyword>
<protein>
    <submittedName>
        <fullName evidence="10">Glycosyltransferase family 39 protein</fullName>
        <ecNumber evidence="10">2.4.-.-</ecNumber>
    </submittedName>
</protein>
<keyword evidence="3 10" id="KW-0328">Glycosyltransferase</keyword>
<dbReference type="InterPro" id="IPR050297">
    <property type="entry name" value="LipidA_mod_glycosyltrf_83"/>
</dbReference>
<sequence>MTRDNPWSPPLAAWLVVLAAVAARLAVVIAAGGRFEDPDNYLPLARSVAAGEGLTLRGRPTAYRPPLYPLILAPLTAVAGDRPTFGLAILHIALGAVAAGCTILAARRMGTSARRSLVAGLIVALDPVLVWQSRSVMTETPTAFLIAAALALAAHECRWAAPGAGVALGLAALCRPSILPGAGLAALAAALAAPGTHRERLQRGIGLGVAVAAVLTPWAVRNKIALGEAVWTTTHGGYTLALANNEVYYRQVLDGPAGGVWTGREQWLWWDSVNRRTAGMSEPAADRLMRDEAIELARREPAKFAHACAARLATFWSPTPAAGVYGGRARALTLAWTLPLWAALLLGLASPTFRRWPGIVAPSLILGLTVVHSFYWTDLRMRAPITPAIALIASSATWPRRMGS</sequence>
<evidence type="ECO:0000256" key="1">
    <source>
        <dbReference type="ARBA" id="ARBA00004651"/>
    </source>
</evidence>
<feature type="transmembrane region" description="Helical" evidence="8">
    <location>
        <begin position="331"/>
        <end position="350"/>
    </location>
</feature>
<keyword evidence="6 8" id="KW-1133">Transmembrane helix</keyword>
<keyword evidence="5 8" id="KW-0812">Transmembrane</keyword>
<evidence type="ECO:0000256" key="7">
    <source>
        <dbReference type="ARBA" id="ARBA00023136"/>
    </source>
</evidence>
<keyword evidence="7 8" id="KW-0472">Membrane</keyword>
<keyword evidence="11" id="KW-1185">Reference proteome</keyword>
<evidence type="ECO:0000256" key="2">
    <source>
        <dbReference type="ARBA" id="ARBA00022475"/>
    </source>
</evidence>
<dbReference type="EC" id="2.4.-.-" evidence="10"/>
<accession>A0ABT6FFF0</accession>
<dbReference type="Proteomes" id="UP001216907">
    <property type="component" value="Unassembled WGS sequence"/>
</dbReference>
<proteinExistence type="predicted"/>
<dbReference type="PANTHER" id="PTHR33908:SF11">
    <property type="entry name" value="MEMBRANE PROTEIN"/>
    <property type="match status" value="1"/>
</dbReference>
<evidence type="ECO:0000313" key="10">
    <source>
        <dbReference type="EMBL" id="MDG3006229.1"/>
    </source>
</evidence>
<evidence type="ECO:0000259" key="9">
    <source>
        <dbReference type="Pfam" id="PF02366"/>
    </source>
</evidence>
<evidence type="ECO:0000256" key="8">
    <source>
        <dbReference type="SAM" id="Phobius"/>
    </source>
</evidence>
<evidence type="ECO:0000256" key="4">
    <source>
        <dbReference type="ARBA" id="ARBA00022679"/>
    </source>
</evidence>
<comment type="subcellular location">
    <subcellularLocation>
        <location evidence="1">Cell membrane</location>
        <topology evidence="1">Multi-pass membrane protein</topology>
    </subcellularLocation>
</comment>
<evidence type="ECO:0000256" key="5">
    <source>
        <dbReference type="ARBA" id="ARBA00022692"/>
    </source>
</evidence>
<name>A0ABT6FFF0_9BACT</name>
<dbReference type="Pfam" id="PF02366">
    <property type="entry name" value="PMT"/>
    <property type="match status" value="1"/>
</dbReference>
<dbReference type="RefSeq" id="WP_277862529.1">
    <property type="nucleotide sequence ID" value="NZ_JARRAG010000002.1"/>
</dbReference>
<dbReference type="EMBL" id="JARRAG010000002">
    <property type="protein sequence ID" value="MDG3006229.1"/>
    <property type="molecule type" value="Genomic_DNA"/>
</dbReference>
<evidence type="ECO:0000313" key="11">
    <source>
        <dbReference type="Proteomes" id="UP001216907"/>
    </source>
</evidence>
<organism evidence="10 11">
    <name type="scientific">Paludisphaera mucosa</name>
    <dbReference type="NCBI Taxonomy" id="3030827"/>
    <lineage>
        <taxon>Bacteria</taxon>
        <taxon>Pseudomonadati</taxon>
        <taxon>Planctomycetota</taxon>
        <taxon>Planctomycetia</taxon>
        <taxon>Isosphaerales</taxon>
        <taxon>Isosphaeraceae</taxon>
        <taxon>Paludisphaera</taxon>
    </lineage>
</organism>
<evidence type="ECO:0000256" key="6">
    <source>
        <dbReference type="ARBA" id="ARBA00022989"/>
    </source>
</evidence>
<feature type="domain" description="ArnT-like N-terminal" evidence="9">
    <location>
        <begin position="80"/>
        <end position="152"/>
    </location>
</feature>
<keyword evidence="2" id="KW-1003">Cell membrane</keyword>
<feature type="transmembrane region" description="Helical" evidence="8">
    <location>
        <begin position="356"/>
        <end position="376"/>
    </location>
</feature>
<comment type="caution">
    <text evidence="10">The sequence shown here is derived from an EMBL/GenBank/DDBJ whole genome shotgun (WGS) entry which is preliminary data.</text>
</comment>
<gene>
    <name evidence="10" type="ORF">PZE19_20855</name>
</gene>
<reference evidence="10 11" key="1">
    <citation type="submission" date="2023-03" db="EMBL/GenBank/DDBJ databases">
        <title>Paludisphaera mucosa sp. nov. a novel planctomycete from northern fen.</title>
        <authorList>
            <person name="Ivanova A."/>
        </authorList>
    </citation>
    <scope>NUCLEOTIDE SEQUENCE [LARGE SCALE GENOMIC DNA]</scope>
    <source>
        <strain evidence="10 11">Pla2</strain>
    </source>
</reference>
<dbReference type="PANTHER" id="PTHR33908">
    <property type="entry name" value="MANNOSYLTRANSFERASE YKCB-RELATED"/>
    <property type="match status" value="1"/>
</dbReference>